<accession>A0A814FJG4</accession>
<sequence>MLKKHIVLVLLVIIFSSMFIYYFSKVPELNNAKINLLDKILQDPNEFVLRYVQIPLDYSYGSNSIPLVISALITNGNLVELGMGSFSTPLLHKISSDYNRQLVSIDTNQDWINRFIIYNTTKNHRLYFYHDFNNFQQKFDTKFSKLGLVLVDHIYAGLRPIHAKYFANNTEIVIVHDAEKRSDTFYLYEKNNNIRAFFKYACKFSLYQNFEKTSYISTLILSNFIDLTILERIFKSVKSDFGHVACDLSF</sequence>
<dbReference type="Proteomes" id="UP000663879">
    <property type="component" value="Unassembled WGS sequence"/>
</dbReference>
<keyword evidence="1" id="KW-0812">Transmembrane</keyword>
<keyword evidence="1" id="KW-1133">Transmembrane helix</keyword>
<dbReference type="AlphaFoldDB" id="A0A814FJG4"/>
<dbReference type="OrthoDB" id="9977152at2759"/>
<reference evidence="2" key="1">
    <citation type="submission" date="2021-02" db="EMBL/GenBank/DDBJ databases">
        <authorList>
            <person name="Nowell W R."/>
        </authorList>
    </citation>
    <scope>NUCLEOTIDE SEQUENCE</scope>
    <source>
        <strain evidence="2">Ploen Becks lab</strain>
    </source>
</reference>
<gene>
    <name evidence="2" type="ORF">OXX778_LOCUS15552</name>
</gene>
<evidence type="ECO:0000256" key="1">
    <source>
        <dbReference type="SAM" id="Phobius"/>
    </source>
</evidence>
<protein>
    <recommendedName>
        <fullName evidence="4">Class I SAM-dependent methyltransferase</fullName>
    </recommendedName>
</protein>
<evidence type="ECO:0000313" key="2">
    <source>
        <dbReference type="EMBL" id="CAF0983663.1"/>
    </source>
</evidence>
<evidence type="ECO:0008006" key="4">
    <source>
        <dbReference type="Google" id="ProtNLM"/>
    </source>
</evidence>
<feature type="transmembrane region" description="Helical" evidence="1">
    <location>
        <begin position="6"/>
        <end position="23"/>
    </location>
</feature>
<comment type="caution">
    <text evidence="2">The sequence shown here is derived from an EMBL/GenBank/DDBJ whole genome shotgun (WGS) entry which is preliminary data.</text>
</comment>
<evidence type="ECO:0000313" key="3">
    <source>
        <dbReference type="Proteomes" id="UP000663879"/>
    </source>
</evidence>
<keyword evidence="3" id="KW-1185">Reference proteome</keyword>
<keyword evidence="1" id="KW-0472">Membrane</keyword>
<name>A0A814FJG4_9BILA</name>
<proteinExistence type="predicted"/>
<organism evidence="2 3">
    <name type="scientific">Brachionus calyciflorus</name>
    <dbReference type="NCBI Taxonomy" id="104777"/>
    <lineage>
        <taxon>Eukaryota</taxon>
        <taxon>Metazoa</taxon>
        <taxon>Spiralia</taxon>
        <taxon>Gnathifera</taxon>
        <taxon>Rotifera</taxon>
        <taxon>Eurotatoria</taxon>
        <taxon>Monogononta</taxon>
        <taxon>Pseudotrocha</taxon>
        <taxon>Ploima</taxon>
        <taxon>Brachionidae</taxon>
        <taxon>Brachionus</taxon>
    </lineage>
</organism>
<dbReference type="EMBL" id="CAJNOC010003461">
    <property type="protein sequence ID" value="CAF0983663.1"/>
    <property type="molecule type" value="Genomic_DNA"/>
</dbReference>